<dbReference type="PROSITE" id="PS50977">
    <property type="entry name" value="HTH_TETR_2"/>
    <property type="match status" value="1"/>
</dbReference>
<keyword evidence="3" id="KW-0804">Transcription</keyword>
<evidence type="ECO:0000256" key="4">
    <source>
        <dbReference type="PROSITE-ProRule" id="PRU00335"/>
    </source>
</evidence>
<organism evidence="7 8">
    <name type="scientific">Paraburkholderia dipogonis</name>
    <dbReference type="NCBI Taxonomy" id="1211383"/>
    <lineage>
        <taxon>Bacteria</taxon>
        <taxon>Pseudomonadati</taxon>
        <taxon>Pseudomonadota</taxon>
        <taxon>Betaproteobacteria</taxon>
        <taxon>Burkholderiales</taxon>
        <taxon>Burkholderiaceae</taxon>
        <taxon>Paraburkholderia</taxon>
    </lineage>
</organism>
<evidence type="ECO:0000313" key="8">
    <source>
        <dbReference type="Proteomes" id="UP000297385"/>
    </source>
</evidence>
<dbReference type="GO" id="GO:0003700">
    <property type="term" value="F:DNA-binding transcription factor activity"/>
    <property type="evidence" value="ECO:0007669"/>
    <property type="project" value="TreeGrafter"/>
</dbReference>
<protein>
    <submittedName>
        <fullName evidence="7">TetR/AcrR family transcriptional regulator</fullName>
    </submittedName>
</protein>
<comment type="caution">
    <text evidence="7">The sequence shown here is derived from an EMBL/GenBank/DDBJ whole genome shotgun (WGS) entry which is preliminary data.</text>
</comment>
<feature type="region of interest" description="Disordered" evidence="5">
    <location>
        <begin position="1"/>
        <end position="22"/>
    </location>
</feature>
<dbReference type="InterPro" id="IPR009057">
    <property type="entry name" value="Homeodomain-like_sf"/>
</dbReference>
<dbReference type="InterPro" id="IPR001647">
    <property type="entry name" value="HTH_TetR"/>
</dbReference>
<proteinExistence type="predicted"/>
<dbReference type="Gene3D" id="1.10.357.10">
    <property type="entry name" value="Tetracycline Repressor, domain 2"/>
    <property type="match status" value="1"/>
</dbReference>
<feature type="compositionally biased region" description="Polar residues" evidence="5">
    <location>
        <begin position="7"/>
        <end position="22"/>
    </location>
</feature>
<sequence length="250" mass="27378">MRRKKASVSQPRKSPSQARSASTLETVLEATVQVILLDGPKKLTTTRVAYRAGFSVGTVYQYYANKDSLLYAVVQRHLQRVANAVEGACLGLHRCSLERMVAGFVDSFFTASTAQNLEARAFYLVWPELDTGELVQETYRRLESATIAMLESSSRLEGEQLPVVAFMLTSTLLGSTRLAFEQHASDHLMQLLRKQLTTMCGAYVSSIASGQSPLSKCGNETCVSAAAPEEKSIDAARVELKTPTMVQTQS</sequence>
<evidence type="ECO:0000256" key="3">
    <source>
        <dbReference type="ARBA" id="ARBA00023163"/>
    </source>
</evidence>
<dbReference type="Proteomes" id="UP000297385">
    <property type="component" value="Unassembled WGS sequence"/>
</dbReference>
<feature type="DNA-binding region" description="H-T-H motif" evidence="4">
    <location>
        <begin position="44"/>
        <end position="63"/>
    </location>
</feature>
<dbReference type="InterPro" id="IPR041669">
    <property type="entry name" value="TetR_C_15"/>
</dbReference>
<dbReference type="PANTHER" id="PTHR30055">
    <property type="entry name" value="HTH-TYPE TRANSCRIPTIONAL REGULATOR RUTR"/>
    <property type="match status" value="1"/>
</dbReference>
<evidence type="ECO:0000256" key="2">
    <source>
        <dbReference type="ARBA" id="ARBA00023125"/>
    </source>
</evidence>
<reference evidence="7 8" key="1">
    <citation type="submission" date="2019-03" db="EMBL/GenBank/DDBJ databases">
        <title>Complete Genome Sequence of Paraburkholderia dipogonis ICMP 19430T, a Nitrogen-fixing Symbiont of the South African Invasive Legume Dipogon lignosus in New Zealand.</title>
        <authorList>
            <person name="De Meyer S.E."/>
        </authorList>
    </citation>
    <scope>NUCLEOTIDE SEQUENCE [LARGE SCALE GENOMIC DNA]</scope>
    <source>
        <strain evidence="7 8">ICMP 19430</strain>
    </source>
</reference>
<evidence type="ECO:0000313" key="7">
    <source>
        <dbReference type="EMBL" id="TFE43844.1"/>
    </source>
</evidence>
<evidence type="ECO:0000259" key="6">
    <source>
        <dbReference type="PROSITE" id="PS50977"/>
    </source>
</evidence>
<dbReference type="Pfam" id="PF00440">
    <property type="entry name" value="TetR_N"/>
    <property type="match status" value="1"/>
</dbReference>
<keyword evidence="2 4" id="KW-0238">DNA-binding</keyword>
<gene>
    <name evidence="7" type="ORF">E2553_01635</name>
</gene>
<accession>A0A4Y8N2B1</accession>
<dbReference type="PANTHER" id="PTHR30055:SF234">
    <property type="entry name" value="HTH-TYPE TRANSCRIPTIONAL REGULATOR BETI"/>
    <property type="match status" value="1"/>
</dbReference>
<dbReference type="SUPFAM" id="SSF46689">
    <property type="entry name" value="Homeodomain-like"/>
    <property type="match status" value="1"/>
</dbReference>
<dbReference type="InterPro" id="IPR050109">
    <property type="entry name" value="HTH-type_TetR-like_transc_reg"/>
</dbReference>
<feature type="domain" description="HTH tetR-type" evidence="6">
    <location>
        <begin position="21"/>
        <end position="81"/>
    </location>
</feature>
<evidence type="ECO:0000256" key="1">
    <source>
        <dbReference type="ARBA" id="ARBA00023015"/>
    </source>
</evidence>
<dbReference type="GO" id="GO:0000976">
    <property type="term" value="F:transcription cis-regulatory region binding"/>
    <property type="evidence" value="ECO:0007669"/>
    <property type="project" value="TreeGrafter"/>
</dbReference>
<dbReference type="AlphaFoldDB" id="A0A4Y8N2B1"/>
<keyword evidence="1" id="KW-0805">Transcription regulation</keyword>
<name>A0A4Y8N2B1_9BURK</name>
<dbReference type="EMBL" id="SNVI01000001">
    <property type="protein sequence ID" value="TFE43844.1"/>
    <property type="molecule type" value="Genomic_DNA"/>
</dbReference>
<dbReference type="Pfam" id="PF17918">
    <property type="entry name" value="TetR_C_15"/>
    <property type="match status" value="1"/>
</dbReference>
<evidence type="ECO:0000256" key="5">
    <source>
        <dbReference type="SAM" id="MobiDB-lite"/>
    </source>
</evidence>